<dbReference type="EMBL" id="MVGR01000004">
    <property type="protein sequence ID" value="OPF16986.1"/>
    <property type="molecule type" value="Genomic_DNA"/>
</dbReference>
<reference evidence="1 2" key="1">
    <citation type="submission" date="2017-02" db="EMBL/GenBank/DDBJ databases">
        <title>Genome sequence of Microcystis aeruginosa KW.</title>
        <authorList>
            <person name="Oh H.-M."/>
            <person name="Ahn C.-Y."/>
            <person name="Jeong H."/>
            <person name="Srivastava A."/>
            <person name="Lee H.-G."/>
            <person name="Kang S.-R."/>
        </authorList>
    </citation>
    <scope>NUCLEOTIDE SEQUENCE [LARGE SCALE GENOMIC DNA]</scope>
    <source>
        <strain evidence="1 2">KW</strain>
    </source>
</reference>
<organism evidence="1 2">
    <name type="scientific">Microcystis aeruginosa KW</name>
    <dbReference type="NCBI Taxonomy" id="1960155"/>
    <lineage>
        <taxon>Bacteria</taxon>
        <taxon>Bacillati</taxon>
        <taxon>Cyanobacteriota</taxon>
        <taxon>Cyanophyceae</taxon>
        <taxon>Oscillatoriophycideae</taxon>
        <taxon>Chroococcales</taxon>
        <taxon>Microcystaceae</taxon>
        <taxon>Microcystis</taxon>
    </lineage>
</organism>
<keyword evidence="1" id="KW-0238">DNA-binding</keyword>
<comment type="caution">
    <text evidence="1">The sequence shown here is derived from an EMBL/GenBank/DDBJ whole genome shotgun (WGS) entry which is preliminary data.</text>
</comment>
<dbReference type="RefSeq" id="WP_079207831.1">
    <property type="nucleotide sequence ID" value="NZ_MVGR01000004.1"/>
</dbReference>
<dbReference type="InterPro" id="IPR010985">
    <property type="entry name" value="Ribbon_hlx_hlx"/>
</dbReference>
<evidence type="ECO:0000313" key="2">
    <source>
        <dbReference type="Proteomes" id="UP000189835"/>
    </source>
</evidence>
<protein>
    <submittedName>
        <fullName evidence="1">DNA-binding protein</fullName>
    </submittedName>
</protein>
<dbReference type="GO" id="GO:0003677">
    <property type="term" value="F:DNA binding"/>
    <property type="evidence" value="ECO:0007669"/>
    <property type="project" value="UniProtKB-KW"/>
</dbReference>
<gene>
    <name evidence="1" type="ORF">B1L04_12830</name>
</gene>
<dbReference type="AlphaFoldDB" id="A0A1V4BRC2"/>
<dbReference type="SUPFAM" id="SSF47598">
    <property type="entry name" value="Ribbon-helix-helix"/>
    <property type="match status" value="1"/>
</dbReference>
<dbReference type="Proteomes" id="UP000189835">
    <property type="component" value="Unassembled WGS sequence"/>
</dbReference>
<proteinExistence type="predicted"/>
<accession>A0A1V4BRC2</accession>
<sequence>MSRPNILQVRLSDEELEKLKRYAQQKQISAAEVVRDWIKKLK</sequence>
<name>A0A1V4BRC2_MICAE</name>
<dbReference type="GO" id="GO:0006355">
    <property type="term" value="P:regulation of DNA-templated transcription"/>
    <property type="evidence" value="ECO:0007669"/>
    <property type="project" value="InterPro"/>
</dbReference>
<evidence type="ECO:0000313" key="1">
    <source>
        <dbReference type="EMBL" id="OPF16986.1"/>
    </source>
</evidence>